<evidence type="ECO:0000259" key="6">
    <source>
        <dbReference type="Pfam" id="PF19028"/>
    </source>
</evidence>
<evidence type="ECO:0000313" key="7">
    <source>
        <dbReference type="EMBL" id="CAB3266953.1"/>
    </source>
</evidence>
<feature type="region of interest" description="Disordered" evidence="4">
    <location>
        <begin position="1785"/>
        <end position="1821"/>
    </location>
</feature>
<evidence type="ECO:0000256" key="4">
    <source>
        <dbReference type="SAM" id="MobiDB-lite"/>
    </source>
</evidence>
<keyword evidence="2" id="KW-1015">Disulfide bond</keyword>
<gene>
    <name evidence="7" type="primary">Thsd7a</name>
</gene>
<dbReference type="InterPro" id="IPR044004">
    <property type="entry name" value="TSP1_spondin_dom"/>
</dbReference>
<keyword evidence="5" id="KW-1133">Transmembrane helix</keyword>
<dbReference type="Pfam" id="PF00090">
    <property type="entry name" value="TSP_1"/>
    <property type="match status" value="1"/>
</dbReference>
<dbReference type="EMBL" id="LR791091">
    <property type="protein sequence ID" value="CAB3266953.1"/>
    <property type="molecule type" value="mRNA"/>
</dbReference>
<dbReference type="Pfam" id="PF19028">
    <property type="entry name" value="TSP1_spondin"/>
    <property type="match status" value="3"/>
</dbReference>
<dbReference type="FunFam" id="2.20.100.10:FF:000027">
    <property type="entry name" value="Thrombospondin type 1 domain containing 7A"/>
    <property type="match status" value="1"/>
</dbReference>
<evidence type="ECO:0000256" key="3">
    <source>
        <dbReference type="ARBA" id="ARBA00023180"/>
    </source>
</evidence>
<keyword evidence="1" id="KW-0732">Signal</keyword>
<accession>A0A6F9DVB0</accession>
<feature type="region of interest" description="Disordered" evidence="4">
    <location>
        <begin position="1732"/>
        <end position="1758"/>
    </location>
</feature>
<feature type="region of interest" description="Disordered" evidence="4">
    <location>
        <begin position="1648"/>
        <end position="1672"/>
    </location>
</feature>
<evidence type="ECO:0000256" key="2">
    <source>
        <dbReference type="ARBA" id="ARBA00023157"/>
    </source>
</evidence>
<dbReference type="InterPro" id="IPR051418">
    <property type="entry name" value="Spondin/Thrombospondin_T1"/>
</dbReference>
<proteinExistence type="evidence at transcript level"/>
<dbReference type="Gene3D" id="2.20.100.10">
    <property type="entry name" value="Thrombospondin type-1 (TSP1) repeat"/>
    <property type="match status" value="9"/>
</dbReference>
<feature type="domain" description="Spondin-like TSP1" evidence="6">
    <location>
        <begin position="1352"/>
        <end position="1405"/>
    </location>
</feature>
<keyword evidence="5" id="KW-0472">Membrane</keyword>
<reference evidence="7" key="1">
    <citation type="submission" date="2020-04" db="EMBL/GenBank/DDBJ databases">
        <authorList>
            <person name="Neveu A P."/>
        </authorList>
    </citation>
    <scope>NUCLEOTIDE SEQUENCE</scope>
    <source>
        <tissue evidence="7">Whole embryo</tissue>
    </source>
</reference>
<feature type="domain" description="Spondin-like TSP1" evidence="6">
    <location>
        <begin position="619"/>
        <end position="678"/>
    </location>
</feature>
<protein>
    <submittedName>
        <fullName evidence="7">Thrombospondin type-1 domain-containing protein 7A</fullName>
    </submittedName>
</protein>
<sequence>MASSRNGGCHCTQNMPNASCTVKLYKSPKFVRREIQVQHFSHILLLLFLQHFAVFWDSAEAQTALPLGIWKTGYWGECNGSSCGPGGIQLRSVFCVHAILHYKTTQNNCITESKPIDERECFKVCPKHKEMFNWKVGFWKTCNSTDTSASSKLACNIPGVQHRTVRCVSTANSSLVVEDYICSVFQDVPNTYQSCNVPCPQNCVTSVFTSWSQCDKSCGNGTQIRRRQVIRNPKFGGLDCSHLSELRPCTNLPPCHKVTESIHKLKFEEWSMCKRAQASMKPYSRSGNKKWGRKERASINEHLIGLRSQQVQCLTPQGKIIGSRFIIEETCEVSQACTVDLWSSWTTCWARCGSNGTQIRIRNIQRLPFGSDSSSCPNLTEKRTCLVEPQNVVACSSYRWASGSWSPCKLIHNSSCGGGQQWRDVYCVQLSRFVRRQTDAAFRIGGEYGANAWAQMQPVNERFCDQNQKLSSWQECSVSCVHQCVMGPWSDWSECALSTCPGDVNYTGHDNTRFKALRVIKGYQRRQRKIFNNYGHPEDCPHTLEVAPCEDARCYHWHVTSLSPCQPEVGVCGPSMMIQTLICRDLWRNTVPDSKCHEPPSALVVPRLLTCHVPCPGDCVLSDWSQWTPCPHSCRRGKKGSQQQIRKRAVLAFPGPTGTPCPRKDSLIQSRQCNQQKCSVYFWNKSRWGPCQMKDTLSPLSVGLTSSQQVENTDNNATNYLVYPQTQSPPVCGVGYQIRQVQCRKKDSESVRRKICMTWDKPITSRACAVGCRQDCILSQWSEWSSCQLECEKLIMNLNSSFHSFAPPNLVSMYQRRRRYVVQHRVGSGEPCRLELEQVRKCTDSQQCSLYQWHSSKWSPCVLARGVTSMFKGRGKCSGINTRSVKCQLLTLSGSAEAESVKCIQFAGPIPHATRPCQADCPKSSKLRKWMKRNGCQATLAPLMGYSFTSPPKTTTPQLGTNEDSDLSRGGRVRVVTRPVGPWSSCIIDEDDFDSSTDCPVSQMTTGAVPKPAYSLARETLQCGIGRRKRALGCFDAENGTMLDVSQCSYRVYVEEDCEVPCPVDCVMSDWSQWGQCGVSGDDIRSIIVPSAASLNLPCGENLQFRFQDFLDQPKHGGRSCPASDQVLQSRPCRTECDETFWVAASWESCDVINATSINSCGLGVQTRNVQCYSTSRSKGHPNYAKRVDDFLLCDISAIPYGSRECNASCPDRCVVSQWSSWQPCNGGSTPGTSGSCSGATRIRTRRIVRQPAVASLSASVVDSLCPEAAELRQTEQCELNTNCFTYSVQWMEWGSCMLGGDAKCGEGSKRRRANCVKSTGRPVHPSKCTESNVTIPAPQSAPCRVQCPIDCLVADWTTWSTCPDECSMSRMRKRTRKILRFPSASGRLCPHDLVQTRPCCIKPCYAWKLAGWGGCQLAEGNCGVGRQRQIAVCRQQDGTTVDHSFCIQQLQASAESDPLPDWFATDQLTRPCEVPCPGQCLVTGWSPWSRCHADCGTDETRVTGISQGVKTRSRVQYVVGNVKGVECDLDETEEQECPAEEAHCFTYEWRTGSFIGDVRSVWCERTQDGLRVSTGCIETDKPAEVMTLPQCTQSCRDISRGLCLPTGVCGCRTPYRAVIQSSHLIACVDPDKQQDQGTVEVVDPRDAFGDGTESETDVKGHLATTPHPPSVVIKPVNESNVDFWNNLNPVKSNGSLKIWAYGAIAGLAILLVFIIATVYLLYSACHKATASKSTRSGRKQRRKHHRRSNSSGSNVGVGLVVTSGGGSSMFGTGGSGLPPYYTAPMSGSTGGQRFPGMRALSRTPSARSGFSFPDRYDSDD</sequence>
<keyword evidence="5" id="KW-0812">Transmembrane</keyword>
<dbReference type="InterPro" id="IPR000884">
    <property type="entry name" value="TSP1_rpt"/>
</dbReference>
<dbReference type="SUPFAM" id="SSF82895">
    <property type="entry name" value="TSP-1 type 1 repeat"/>
    <property type="match status" value="7"/>
</dbReference>
<dbReference type="PANTHER" id="PTHR11311">
    <property type="entry name" value="SPONDIN"/>
    <property type="match status" value="1"/>
</dbReference>
<name>A0A6F9DVB0_9ASCI</name>
<evidence type="ECO:0000256" key="5">
    <source>
        <dbReference type="SAM" id="Phobius"/>
    </source>
</evidence>
<feature type="transmembrane region" description="Helical" evidence="5">
    <location>
        <begin position="1699"/>
        <end position="1723"/>
    </location>
</feature>
<dbReference type="PROSITE" id="PS50092">
    <property type="entry name" value="TSP1"/>
    <property type="match status" value="12"/>
</dbReference>
<dbReference type="PANTHER" id="PTHR11311:SF30">
    <property type="entry name" value="SPONDIN-LIKE TSP1 DOMAIN-CONTAINING PROTEIN"/>
    <property type="match status" value="1"/>
</dbReference>
<dbReference type="InterPro" id="IPR036383">
    <property type="entry name" value="TSP1_rpt_sf"/>
</dbReference>
<keyword evidence="3" id="KW-0325">Glycoprotein</keyword>
<feature type="compositionally biased region" description="Basic residues" evidence="4">
    <location>
        <begin position="1736"/>
        <end position="1749"/>
    </location>
</feature>
<dbReference type="SMART" id="SM00209">
    <property type="entry name" value="TSP1"/>
    <property type="match status" value="13"/>
</dbReference>
<organism evidence="7">
    <name type="scientific">Phallusia mammillata</name>
    <dbReference type="NCBI Taxonomy" id="59560"/>
    <lineage>
        <taxon>Eukaryota</taxon>
        <taxon>Metazoa</taxon>
        <taxon>Chordata</taxon>
        <taxon>Tunicata</taxon>
        <taxon>Ascidiacea</taxon>
        <taxon>Phlebobranchia</taxon>
        <taxon>Ascidiidae</taxon>
        <taxon>Phallusia</taxon>
    </lineage>
</organism>
<dbReference type="Pfam" id="PF19030">
    <property type="entry name" value="TSP1_ADAMTS"/>
    <property type="match status" value="1"/>
</dbReference>
<evidence type="ECO:0000256" key="1">
    <source>
        <dbReference type="ARBA" id="ARBA00022729"/>
    </source>
</evidence>
<feature type="domain" description="Spondin-like TSP1" evidence="6">
    <location>
        <begin position="203"/>
        <end position="255"/>
    </location>
</feature>